<keyword evidence="2" id="KW-0472">Membrane</keyword>
<gene>
    <name evidence="3" type="ORF">g.3837</name>
</gene>
<keyword evidence="2" id="KW-0812">Transmembrane</keyword>
<feature type="region of interest" description="Disordered" evidence="1">
    <location>
        <begin position="99"/>
        <end position="125"/>
    </location>
</feature>
<evidence type="ECO:0000256" key="1">
    <source>
        <dbReference type="SAM" id="MobiDB-lite"/>
    </source>
</evidence>
<accession>A0A1B6KYX8</accession>
<feature type="non-terminal residue" evidence="3">
    <location>
        <position position="125"/>
    </location>
</feature>
<feature type="compositionally biased region" description="Basic and acidic residues" evidence="1">
    <location>
        <begin position="110"/>
        <end position="125"/>
    </location>
</feature>
<dbReference type="Gene3D" id="1.10.287.70">
    <property type="match status" value="1"/>
</dbReference>
<dbReference type="EMBL" id="GEBQ01023533">
    <property type="protein sequence ID" value="JAT16444.1"/>
    <property type="molecule type" value="Transcribed_RNA"/>
</dbReference>
<protein>
    <submittedName>
        <fullName evidence="3">Uncharacterized protein</fullName>
    </submittedName>
</protein>
<feature type="transmembrane region" description="Helical" evidence="2">
    <location>
        <begin position="32"/>
        <end position="51"/>
    </location>
</feature>
<evidence type="ECO:0000256" key="2">
    <source>
        <dbReference type="SAM" id="Phobius"/>
    </source>
</evidence>
<dbReference type="AlphaFoldDB" id="A0A1B6KYX8"/>
<evidence type="ECO:0000313" key="3">
    <source>
        <dbReference type="EMBL" id="JAT16444.1"/>
    </source>
</evidence>
<keyword evidence="2" id="KW-1133">Transmembrane helix</keyword>
<sequence>PFMNLGIGILFKASESMPNRLFSFMNPLAVEIWIYMLGAYVLVSLTIWIVARFSPYEWCPPPPCTCPYEEHDHEHDHGHSHGHSHDHAHDYGYDHVHDHDHEHDHHHHGHDHDHDHHDHYHTQLV</sequence>
<feature type="non-terminal residue" evidence="3">
    <location>
        <position position="1"/>
    </location>
</feature>
<proteinExistence type="predicted"/>
<reference evidence="3" key="1">
    <citation type="submission" date="2015-11" db="EMBL/GenBank/DDBJ databases">
        <title>De novo transcriptome assembly of four potential Pierce s Disease insect vectors from Arizona vineyards.</title>
        <authorList>
            <person name="Tassone E.E."/>
        </authorList>
    </citation>
    <scope>NUCLEOTIDE SEQUENCE</scope>
</reference>
<dbReference type="PANTHER" id="PTHR18966">
    <property type="entry name" value="IONOTROPIC GLUTAMATE RECEPTOR"/>
    <property type="match status" value="1"/>
</dbReference>
<dbReference type="InterPro" id="IPR015683">
    <property type="entry name" value="Ionotropic_Glu_rcpt"/>
</dbReference>
<name>A0A1B6KYX8_9HEMI</name>
<organism evidence="3">
    <name type="scientific">Graphocephala atropunctata</name>
    <dbReference type="NCBI Taxonomy" id="36148"/>
    <lineage>
        <taxon>Eukaryota</taxon>
        <taxon>Metazoa</taxon>
        <taxon>Ecdysozoa</taxon>
        <taxon>Arthropoda</taxon>
        <taxon>Hexapoda</taxon>
        <taxon>Insecta</taxon>
        <taxon>Pterygota</taxon>
        <taxon>Neoptera</taxon>
        <taxon>Paraneoptera</taxon>
        <taxon>Hemiptera</taxon>
        <taxon>Auchenorrhyncha</taxon>
        <taxon>Membracoidea</taxon>
        <taxon>Cicadellidae</taxon>
        <taxon>Cicadellinae</taxon>
        <taxon>Cicadellini</taxon>
        <taxon>Graphocephala</taxon>
    </lineage>
</organism>